<evidence type="ECO:0000313" key="2">
    <source>
        <dbReference type="Proteomes" id="UP000679722"/>
    </source>
</evidence>
<name>A0ABS5H9J5_9GAMM</name>
<organism evidence="1 2">
    <name type="scientific">Marinomonas vulgaris</name>
    <dbReference type="NCBI Taxonomy" id="2823372"/>
    <lineage>
        <taxon>Bacteria</taxon>
        <taxon>Pseudomonadati</taxon>
        <taxon>Pseudomonadota</taxon>
        <taxon>Gammaproteobacteria</taxon>
        <taxon>Oceanospirillales</taxon>
        <taxon>Oceanospirillaceae</taxon>
        <taxon>Marinomonas</taxon>
    </lineage>
</organism>
<dbReference type="EMBL" id="JAGSSV010000004">
    <property type="protein sequence ID" value="MBR7888353.1"/>
    <property type="molecule type" value="Genomic_DNA"/>
</dbReference>
<protein>
    <submittedName>
        <fullName evidence="1">Uncharacterized protein</fullName>
    </submittedName>
</protein>
<sequence>MTSATAFIAAQPRAIEQIKANTEEVMFSIRRAENIAVAVKTLKALPQKDYESYLVNYENILLSITQALDAEDNRDLTFEQQGNRLVTFIESKLSEQQAAIQAQQTLTTELKRQNAYNALLEQKIIALTATENTEEDLDNVATVEENVRENDEEQNIETIE</sequence>
<dbReference type="Proteomes" id="UP000679722">
    <property type="component" value="Unassembled WGS sequence"/>
</dbReference>
<dbReference type="RefSeq" id="WP_211535697.1">
    <property type="nucleotide sequence ID" value="NZ_JAGSSV010000004.1"/>
</dbReference>
<keyword evidence="2" id="KW-1185">Reference proteome</keyword>
<evidence type="ECO:0000313" key="1">
    <source>
        <dbReference type="EMBL" id="MBR7888353.1"/>
    </source>
</evidence>
<reference evidence="2" key="2">
    <citation type="submission" date="2023-07" db="EMBL/GenBank/DDBJ databases">
        <title>Marinomonas vulgaris A79, complete genome.</title>
        <authorList>
            <person name="Ying J.-J."/>
        </authorList>
    </citation>
    <scope>NUCLEOTIDE SEQUENCE [LARGE SCALE GENOMIC DNA]</scope>
    <source>
        <strain evidence="2">A79</strain>
    </source>
</reference>
<proteinExistence type="predicted"/>
<reference evidence="1 2" key="1">
    <citation type="submission" date="2021-04" db="EMBL/GenBank/DDBJ databases">
        <authorList>
            <person name="Sun C."/>
        </authorList>
    </citation>
    <scope>NUCLEOTIDE SEQUENCE [LARGE SCALE GENOMIC DNA]</scope>
    <source>
        <strain evidence="1 2">A79</strain>
    </source>
</reference>
<accession>A0ABS5H9J5</accession>
<comment type="caution">
    <text evidence="1">The sequence shown here is derived from an EMBL/GenBank/DDBJ whole genome shotgun (WGS) entry which is preliminary data.</text>
</comment>
<gene>
    <name evidence="1" type="ORF">J9B83_05305</name>
</gene>